<keyword evidence="13" id="KW-0804">Transcription</keyword>
<name>A0ABR1C1G1_NECAM</name>
<keyword evidence="7" id="KW-0863">Zinc-finger</keyword>
<evidence type="ECO:0000256" key="5">
    <source>
        <dbReference type="ARBA" id="ARBA00022723"/>
    </source>
</evidence>
<evidence type="ECO:0000259" key="18">
    <source>
        <dbReference type="PROSITE" id="PS50004"/>
    </source>
</evidence>
<keyword evidence="14" id="KW-0675">Receptor</keyword>
<dbReference type="PROSITE" id="PS51843">
    <property type="entry name" value="NR_LBD"/>
    <property type="match status" value="1"/>
</dbReference>
<dbReference type="InterPro" id="IPR037721">
    <property type="entry name" value="Ferlin"/>
</dbReference>
<dbReference type="SUPFAM" id="SSF48508">
    <property type="entry name" value="Nuclear receptor ligand-binding domain"/>
    <property type="match status" value="1"/>
</dbReference>
<dbReference type="Pfam" id="PF16165">
    <property type="entry name" value="Ferlin_C"/>
    <property type="match status" value="1"/>
</dbReference>
<comment type="subcellular location">
    <subcellularLocation>
        <location evidence="2">Membrane</location>
        <topology evidence="2">Single-pass membrane protein</topology>
    </subcellularLocation>
    <subcellularLocation>
        <location evidence="1">Nucleus</location>
    </subcellularLocation>
</comment>
<dbReference type="CDD" id="cd04037">
    <property type="entry name" value="C2E_Ferlin"/>
    <property type="match status" value="1"/>
</dbReference>
<dbReference type="InterPro" id="IPR037724">
    <property type="entry name" value="C2E_Ferlin"/>
</dbReference>
<comment type="caution">
    <text evidence="21">The sequence shown here is derived from an EMBL/GenBank/DDBJ whole genome shotgun (WGS) entry which is preliminary data.</text>
</comment>
<keyword evidence="15" id="KW-0539">Nucleus</keyword>
<feature type="region of interest" description="Disordered" evidence="16">
    <location>
        <begin position="428"/>
        <end position="449"/>
    </location>
</feature>
<feature type="transmembrane region" description="Helical" evidence="17">
    <location>
        <begin position="2386"/>
        <end position="2419"/>
    </location>
</feature>
<dbReference type="Pfam" id="PF00105">
    <property type="entry name" value="zf-C4"/>
    <property type="match status" value="1"/>
</dbReference>
<evidence type="ECO:0008006" key="23">
    <source>
        <dbReference type="Google" id="ProtNLM"/>
    </source>
</evidence>
<feature type="region of interest" description="Disordered" evidence="16">
    <location>
        <begin position="1943"/>
        <end position="1977"/>
    </location>
</feature>
<evidence type="ECO:0000259" key="19">
    <source>
        <dbReference type="PROSITE" id="PS51030"/>
    </source>
</evidence>
<evidence type="ECO:0000256" key="17">
    <source>
        <dbReference type="SAM" id="Phobius"/>
    </source>
</evidence>
<dbReference type="SUPFAM" id="SSF57716">
    <property type="entry name" value="Glucocorticoid receptor-like (DNA-binding domain)"/>
    <property type="match status" value="1"/>
</dbReference>
<dbReference type="SUPFAM" id="SSF49562">
    <property type="entry name" value="C2 domain (Calcium/lipid-binding domain, CaLB)"/>
    <property type="match status" value="5"/>
</dbReference>
<feature type="domain" description="C2" evidence="18">
    <location>
        <begin position="1339"/>
        <end position="1469"/>
    </location>
</feature>
<evidence type="ECO:0000256" key="1">
    <source>
        <dbReference type="ARBA" id="ARBA00004123"/>
    </source>
</evidence>
<evidence type="ECO:0000256" key="8">
    <source>
        <dbReference type="ARBA" id="ARBA00022833"/>
    </source>
</evidence>
<dbReference type="InterPro" id="IPR000536">
    <property type="entry name" value="Nucl_hrmn_rcpt_lig-bd"/>
</dbReference>
<evidence type="ECO:0000256" key="16">
    <source>
        <dbReference type="SAM" id="MobiDB-lite"/>
    </source>
</evidence>
<dbReference type="PANTHER" id="PTHR12546:SF33">
    <property type="entry name" value="SPERM VESICLE FUSION PROTEIN FER-1"/>
    <property type="match status" value="1"/>
</dbReference>
<dbReference type="Pfam" id="PF00104">
    <property type="entry name" value="Hormone_recep"/>
    <property type="match status" value="1"/>
</dbReference>
<dbReference type="PRINTS" id="PR00047">
    <property type="entry name" value="STROIDFINGER"/>
</dbReference>
<feature type="compositionally biased region" description="Basic and acidic residues" evidence="16">
    <location>
        <begin position="1961"/>
        <end position="1977"/>
    </location>
</feature>
<feature type="domain" description="Nuclear receptor" evidence="19">
    <location>
        <begin position="107"/>
        <end position="182"/>
    </location>
</feature>
<keyword evidence="5" id="KW-0479">Metal-binding</keyword>
<proteinExistence type="inferred from homology"/>
<dbReference type="Gene3D" id="1.10.565.10">
    <property type="entry name" value="Retinoid X Receptor"/>
    <property type="match status" value="1"/>
</dbReference>
<dbReference type="InterPro" id="IPR055072">
    <property type="entry name" value="Ferlin_DSRM"/>
</dbReference>
<reference evidence="21 22" key="1">
    <citation type="submission" date="2023-08" db="EMBL/GenBank/DDBJ databases">
        <title>A Necator americanus chromosomal reference genome.</title>
        <authorList>
            <person name="Ilik V."/>
            <person name="Petrzelkova K.J."/>
            <person name="Pardy F."/>
            <person name="Fuh T."/>
            <person name="Niatou-Singa F.S."/>
            <person name="Gouil Q."/>
            <person name="Baker L."/>
            <person name="Ritchie M.E."/>
            <person name="Jex A.R."/>
            <person name="Gazzola D."/>
            <person name="Li H."/>
            <person name="Toshio Fujiwara R."/>
            <person name="Zhan B."/>
            <person name="Aroian R.V."/>
            <person name="Pafco B."/>
            <person name="Schwarz E.M."/>
        </authorList>
    </citation>
    <scope>NUCLEOTIDE SEQUENCE [LARGE SCALE GENOMIC DNA]</scope>
    <source>
        <strain evidence="21 22">Aroian</strain>
        <tissue evidence="21">Whole animal</tissue>
    </source>
</reference>
<evidence type="ECO:0000256" key="4">
    <source>
        <dbReference type="ARBA" id="ARBA00022692"/>
    </source>
</evidence>
<feature type="compositionally biased region" description="Acidic residues" evidence="16">
    <location>
        <begin position="436"/>
        <end position="449"/>
    </location>
</feature>
<evidence type="ECO:0000313" key="21">
    <source>
        <dbReference type="EMBL" id="KAK6731498.1"/>
    </source>
</evidence>
<evidence type="ECO:0000313" key="22">
    <source>
        <dbReference type="Proteomes" id="UP001303046"/>
    </source>
</evidence>
<evidence type="ECO:0000256" key="3">
    <source>
        <dbReference type="ARBA" id="ARBA00005993"/>
    </source>
</evidence>
<evidence type="ECO:0000256" key="11">
    <source>
        <dbReference type="ARBA" id="ARBA00023125"/>
    </source>
</evidence>
<evidence type="ECO:0000256" key="9">
    <source>
        <dbReference type="ARBA" id="ARBA00022989"/>
    </source>
</evidence>
<dbReference type="Proteomes" id="UP001303046">
    <property type="component" value="Unassembled WGS sequence"/>
</dbReference>
<evidence type="ECO:0000256" key="10">
    <source>
        <dbReference type="ARBA" id="ARBA00023015"/>
    </source>
</evidence>
<evidence type="ECO:0000256" key="15">
    <source>
        <dbReference type="ARBA" id="ARBA00023242"/>
    </source>
</evidence>
<evidence type="ECO:0000256" key="7">
    <source>
        <dbReference type="ARBA" id="ARBA00022771"/>
    </source>
</evidence>
<dbReference type="InterPro" id="IPR032362">
    <property type="entry name" value="Ferlin_C"/>
</dbReference>
<evidence type="ECO:0000256" key="2">
    <source>
        <dbReference type="ARBA" id="ARBA00004167"/>
    </source>
</evidence>
<keyword evidence="22" id="KW-1185">Reference proteome</keyword>
<feature type="region of interest" description="Disordered" evidence="16">
    <location>
        <begin position="1"/>
        <end position="51"/>
    </location>
</feature>
<accession>A0ABR1C1G1</accession>
<dbReference type="SMART" id="SM00430">
    <property type="entry name" value="HOLI"/>
    <property type="match status" value="1"/>
</dbReference>
<dbReference type="SMART" id="SM00239">
    <property type="entry name" value="C2"/>
    <property type="match status" value="4"/>
</dbReference>
<dbReference type="InterPro" id="IPR035500">
    <property type="entry name" value="NHR-like_dom_sf"/>
</dbReference>
<evidence type="ECO:0000256" key="6">
    <source>
        <dbReference type="ARBA" id="ARBA00022737"/>
    </source>
</evidence>
<keyword evidence="6" id="KW-0677">Repeat</keyword>
<feature type="domain" description="C2" evidence="18">
    <location>
        <begin position="2072"/>
        <end position="2219"/>
    </location>
</feature>
<dbReference type="SMART" id="SM01201">
    <property type="entry name" value="FerB"/>
    <property type="match status" value="1"/>
</dbReference>
<protein>
    <recommendedName>
        <fullName evidence="23">C2 domain protein</fullName>
    </recommendedName>
</protein>
<dbReference type="SMART" id="SM00399">
    <property type="entry name" value="ZnF_C4"/>
    <property type="match status" value="1"/>
</dbReference>
<evidence type="ECO:0000256" key="14">
    <source>
        <dbReference type="ARBA" id="ARBA00023170"/>
    </source>
</evidence>
<feature type="domain" description="C2" evidence="18">
    <location>
        <begin position="1754"/>
        <end position="1874"/>
    </location>
</feature>
<dbReference type="InterPro" id="IPR000008">
    <property type="entry name" value="C2_dom"/>
</dbReference>
<dbReference type="Gene3D" id="2.60.40.150">
    <property type="entry name" value="C2 domain"/>
    <property type="match status" value="3"/>
</dbReference>
<feature type="region of interest" description="Disordered" evidence="16">
    <location>
        <begin position="76"/>
        <end position="102"/>
    </location>
</feature>
<sequence>MARNRAKANQTFEVDDNRCVDNAIAGRERREPGGDTQERRPSPPSSSVRGSWTSLRLRSGYSSSFRLFTSAQHCAHSLPPRSPTKMNLPSDHPNREDSTGANGLSSEGLCAICGDKATGKHYGAVSCDGCKGFFRRTVRKRHAYSCRFNRNCVVDKAQRNTCRSCRFEECMRRGMKKEAVQNERDRIRPSGSCAIPDDPLLDALLSAEAIVRQLRSSVITRTVDARRQATTCDVTDSMNQQLTLMVEWAKHLQDFQRLPLNTQVALLRHFSAQHLVMCAAFRSIHLNDVICLTNETCLPKDPPKVPDVNRVAARIVDHLTTPMRKLQMNEIEYVALKAIALFDPFAKGAEDSSREVDETRQKIRGILLSIYLDADRTTMKKIKEAVGKTFLKKSLGKAVSESSGEEEEKNVKEKLGSAGNRVAFWTKGKKDKSGSDADDSPSESDEEDAATAANLRYGGADKNFGRTMFIEADKKMTWHVLLRVIEGRDLKPGSLRVRAYLEGMQKCTRISSQGIPKWNQNLVFMLKDISLQNLASETLTIKITRAKRFSEKVKGEFGCLVGAIIHSPGQAVISKWIAMRTPFDEEDDDGIHENCGFLKVSMCVFSTTGSPPRMNDDLKSEEIWSGAQLEESSLRVRLFRLHQIAEEILQEVDANKGKPIKFSIKVTFGSESAESSAEEVGPYNMGDMVTNVVGFHQEIFIPMLWPTVISKINFQLFVSKGRRKRCIGQASILTRSMYEPGREGFMPTFGPSFLNFFGFEKQMRLKWRKEKEKSMIQEGEGSKYLARLLVSIDCVEYIGESIQKTFIDHSSLVHSRNFEKMQLYNVYCSFFACNLINPLFASDEISFLVSMGEQGSTGAELSRNRSSVLGVMPDHDDKKYFSMPWGNHKPMADVPGLWEQVDGRIERSNAIKKVAIMLDKLLTMAKRLGDGKSDQVASLAMEALEHMQCMLSRLQDQTVSNSILNELDNSWQRTRQIRIEKILKEIDGFKFDETHLFDEMGEKVIRFLERMKDYVLRIAEDCQISTPYIIIKMLAKGKVVGYSKVAAQEVYFSENDALCGEWCGQIRSIPMKWANIVDRKSRQEDFPAVIHVKMWFGRRGSEWSWKEAIRPAEVKAYFEIFSYQKKGKLKSAWKETTQYTNEKGTEDLTEYTSTNPFGWNYMGNWVVRNTHDMWVCSSDGRETCDDKVFEVQEWRVNKWEPSKFTDYFGGEIEKKTMHNPGEGWRYEGKWVPDTHQNYGDKNGWVYAISDVFWGETGTVDKEWRPDHKFRRRCIKRTRKAINFENQNFGNYEESLGDTKWEYSNGENKPYHYQEFSGDCIRRRRFVMEVQRQTDIPKEQQHEMYFVPRLYEVHEVTTTWQLRCYFLWAKDLLPVAKNTARAFVRVTFLTRALQSLVVENSQNPVWNETLIFEKVLIPGGKRQISWNPPTVWVEARGECKDHSEIFLGRFEVAPAVICATTDSRAKPNWHALTFQNSKTRGAVLACFELFYADKFNKDELPLMPAKKSVDNRYEVPGELRPKFEDFAVQVLCWGVRNLKKYHFLSIRRPFLELIIGDTETQTDPIDNVAKDPNFDTPLITFPKVSLPSDLQFCPPLVINLYDCRAFKQRPLVGVCHITNFAKYTRIPKKKKEEAEKSDWAEYDKFMEAEDDALAATPLIPSLRKEGMPNLDWWSKYYASDGHPERAPGFEESGIEYLTIFNDSLENVNNYNEFEDFLDTFTFVKSSRGSFDDPEEKEKTGELKGKVFITRLTGKDSDDVIVEPPGVEFLGTVKCLLRVYIIEAKGLVSLRKNGLCDPYIVVKCGKQKVNLKKNYRPDTVEPIFGELVEMEITIPLEKDLIVSIMDRRKLLSDDEVGKTRIDLENRLLTKWRATVGLAKQFTIQGELQWRDQQTPMWILRGFCKKMLVPAPTILSKDKDVGIKIFDIEIWYSQVKKIMDEEDKAFSQRKPAGKDAPDVDEAGSSERKDKGDNDGPDVKSYKWDRADEMKAKKASIAQHGERIKEKELTSEQRLELRAFERSKIVGRPLQQVALYILLKMNLVPDHVETRTLFTEMAGNTPCGELRMFVDLFPLSYGGVPPPINIVRREPEKYQLRVALFNVSGAIPVKRSFGVPTSDLYVKVFTNGSQKPQKSDVHFRSLDGCGEFNWRFVIDIAFNPWEKKIINYQKRRIFRKASEELVEPLVMIQLWDKNKFSKDVMLGEMVLDMTHFKEGIADPEDIGILRLRKSRRSCKLCSRRCCCIRMCILCKDTKCCCKMQKTRKLPFPKPPKYKIPKEEVDTVNLFDSHSLRGWWPVLSQRRPMDDGKSDHAAKKKKDDDYDAEQLYIMGLLEMEMSLVTAAEAASDPVGKKRKEPNHNPYLPKPLRSNWNMFWITSRLRPCLCWLWNKFGLQILCWILIIIVLFATGYAIIVNWPVIVATLIK</sequence>
<evidence type="ECO:0000259" key="20">
    <source>
        <dbReference type="PROSITE" id="PS51843"/>
    </source>
</evidence>
<keyword evidence="8" id="KW-0862">Zinc</keyword>
<dbReference type="InterPro" id="IPR049636">
    <property type="entry name" value="HNF4-like_DBD"/>
</dbReference>
<dbReference type="PROSITE" id="PS51030">
    <property type="entry name" value="NUCLEAR_REC_DBD_2"/>
    <property type="match status" value="1"/>
</dbReference>
<gene>
    <name evidence="21" type="primary">Necator_chrI.g3893</name>
    <name evidence="21" type="ORF">RB195_007764</name>
</gene>
<keyword evidence="10" id="KW-0805">Transcription regulation</keyword>
<feature type="compositionally biased region" description="Basic and acidic residues" evidence="16">
    <location>
        <begin position="26"/>
        <end position="41"/>
    </location>
</feature>
<dbReference type="Pfam" id="PF08150">
    <property type="entry name" value="FerB"/>
    <property type="match status" value="1"/>
</dbReference>
<keyword evidence="9 17" id="KW-1133">Transmembrane helix</keyword>
<dbReference type="InterPro" id="IPR013088">
    <property type="entry name" value="Znf_NHR/GATA"/>
</dbReference>
<dbReference type="PRINTS" id="PR00398">
    <property type="entry name" value="STRDHORMONER"/>
</dbReference>
<evidence type="ECO:0000256" key="12">
    <source>
        <dbReference type="ARBA" id="ARBA00023136"/>
    </source>
</evidence>
<dbReference type="PANTHER" id="PTHR12546">
    <property type="entry name" value="FER-1-LIKE"/>
    <property type="match status" value="1"/>
</dbReference>
<dbReference type="PROSITE" id="PS50004">
    <property type="entry name" value="C2"/>
    <property type="match status" value="4"/>
</dbReference>
<dbReference type="InterPro" id="IPR035892">
    <property type="entry name" value="C2_domain_sf"/>
</dbReference>
<feature type="domain" description="NR LBD" evidence="20">
    <location>
        <begin position="196"/>
        <end position="432"/>
    </location>
</feature>
<dbReference type="CDD" id="cd06960">
    <property type="entry name" value="NR_DBD_HNF4A"/>
    <property type="match status" value="1"/>
</dbReference>
<dbReference type="InterPro" id="IPR012561">
    <property type="entry name" value="Ferlin_B-domain"/>
</dbReference>
<dbReference type="Pfam" id="PF00168">
    <property type="entry name" value="C2"/>
    <property type="match status" value="4"/>
</dbReference>
<keyword evidence="11" id="KW-0238">DNA-binding</keyword>
<organism evidence="21 22">
    <name type="scientific">Necator americanus</name>
    <name type="common">Human hookworm</name>
    <dbReference type="NCBI Taxonomy" id="51031"/>
    <lineage>
        <taxon>Eukaryota</taxon>
        <taxon>Metazoa</taxon>
        <taxon>Ecdysozoa</taxon>
        <taxon>Nematoda</taxon>
        <taxon>Chromadorea</taxon>
        <taxon>Rhabditida</taxon>
        <taxon>Rhabditina</taxon>
        <taxon>Rhabditomorpha</taxon>
        <taxon>Strongyloidea</taxon>
        <taxon>Ancylostomatidae</taxon>
        <taxon>Bunostominae</taxon>
        <taxon>Necator</taxon>
    </lineage>
</organism>
<dbReference type="InterPro" id="IPR001723">
    <property type="entry name" value="Nuclear_hrmn_rcpt"/>
</dbReference>
<dbReference type="InterPro" id="IPR001628">
    <property type="entry name" value="Znf_hrmn_rcpt"/>
</dbReference>
<feature type="domain" description="C2" evidence="18">
    <location>
        <begin position="1514"/>
        <end position="1635"/>
    </location>
</feature>
<dbReference type="PROSITE" id="PS00031">
    <property type="entry name" value="NUCLEAR_REC_DBD_1"/>
    <property type="match status" value="1"/>
</dbReference>
<comment type="similarity">
    <text evidence="3">Belongs to the nuclear hormone receptor family.</text>
</comment>
<dbReference type="Gene3D" id="3.30.50.10">
    <property type="entry name" value="Erythroid Transcription Factor GATA-1, subunit A"/>
    <property type="match status" value="1"/>
</dbReference>
<keyword evidence="4 17" id="KW-0812">Transmembrane</keyword>
<evidence type="ECO:0000256" key="13">
    <source>
        <dbReference type="ARBA" id="ARBA00023163"/>
    </source>
</evidence>
<dbReference type="Pfam" id="PF22901">
    <property type="entry name" value="dsrm_Ferlin"/>
    <property type="match status" value="1"/>
</dbReference>
<keyword evidence="12 17" id="KW-0472">Membrane</keyword>
<dbReference type="EMBL" id="JAVFWL010000001">
    <property type="protein sequence ID" value="KAK6731498.1"/>
    <property type="molecule type" value="Genomic_DNA"/>
</dbReference>
<dbReference type="SMART" id="SM00694">
    <property type="entry name" value="DysFC"/>
    <property type="match status" value="2"/>
</dbReference>
<dbReference type="InterPro" id="IPR006614">
    <property type="entry name" value="Peroxin/Ferlin"/>
</dbReference>